<comment type="caution">
    <text evidence="2">The sequence shown here is derived from an EMBL/GenBank/DDBJ whole genome shotgun (WGS) entry which is preliminary data.</text>
</comment>
<evidence type="ECO:0000313" key="3">
    <source>
        <dbReference type="Proteomes" id="UP000240830"/>
    </source>
</evidence>
<dbReference type="AlphaFoldDB" id="A0A2H9TIS8"/>
<feature type="chain" id="PRO_5014144210" evidence="1">
    <location>
        <begin position="18"/>
        <end position="174"/>
    </location>
</feature>
<sequence length="174" mass="18999">MHACLLVLVVLIIAVNGELFMRSLLLFEAEELPDPMQLLPRQDSLELLGPGASLASLAIVPQSTNLTISCTDAFLAIVRNDYPSQICTPGGEIHLRNVTVTGIMEGDVLVASLIEDLAISARLLYDLAKLPDEMRASRGITPRKKRLLDATATGKILRTIVVRVESDTSMYQEQ</sequence>
<proteinExistence type="predicted"/>
<evidence type="ECO:0000313" key="2">
    <source>
        <dbReference type="EMBL" id="PJF17657.1"/>
    </source>
</evidence>
<evidence type="ECO:0000256" key="1">
    <source>
        <dbReference type="SAM" id="SignalP"/>
    </source>
</evidence>
<keyword evidence="1" id="KW-0732">Signal</keyword>
<dbReference type="Proteomes" id="UP000240830">
    <property type="component" value="Unassembled WGS sequence"/>
</dbReference>
<accession>A0A2H9TIS8</accession>
<protein>
    <submittedName>
        <fullName evidence="2">Uncharacterized protein</fullName>
    </submittedName>
</protein>
<feature type="signal peptide" evidence="1">
    <location>
        <begin position="1"/>
        <end position="17"/>
    </location>
</feature>
<name>A0A2H9TIS8_9FUNG</name>
<organism evidence="2 3">
    <name type="scientific">Paramicrosporidium saccamoebae</name>
    <dbReference type="NCBI Taxonomy" id="1246581"/>
    <lineage>
        <taxon>Eukaryota</taxon>
        <taxon>Fungi</taxon>
        <taxon>Fungi incertae sedis</taxon>
        <taxon>Cryptomycota</taxon>
        <taxon>Cryptomycota incertae sedis</taxon>
        <taxon>Paramicrosporidium</taxon>
    </lineage>
</organism>
<reference evidence="2 3" key="1">
    <citation type="submission" date="2016-10" db="EMBL/GenBank/DDBJ databases">
        <title>The genome of Paramicrosporidium saccamoebae is the missing link in understanding Cryptomycota and Microsporidia evolution.</title>
        <authorList>
            <person name="Quandt C.A."/>
            <person name="Beaudet D."/>
            <person name="Corsaro D."/>
            <person name="Michel R."/>
            <person name="Corradi N."/>
            <person name="James T."/>
        </authorList>
    </citation>
    <scope>NUCLEOTIDE SEQUENCE [LARGE SCALE GENOMIC DNA]</scope>
    <source>
        <strain evidence="2 3">KSL3</strain>
    </source>
</reference>
<keyword evidence="3" id="KW-1185">Reference proteome</keyword>
<gene>
    <name evidence="2" type="ORF">PSACC_02524</name>
</gene>
<dbReference type="EMBL" id="MTSL01000167">
    <property type="protein sequence ID" value="PJF17657.1"/>
    <property type="molecule type" value="Genomic_DNA"/>
</dbReference>